<dbReference type="GO" id="GO:0005506">
    <property type="term" value="F:iron ion binding"/>
    <property type="evidence" value="ECO:0007669"/>
    <property type="project" value="InterPro"/>
</dbReference>
<dbReference type="GO" id="GO:0102772">
    <property type="term" value="F:sphingolipid C4-monooxygenase activity"/>
    <property type="evidence" value="ECO:0007669"/>
    <property type="project" value="EnsemblFungi"/>
</dbReference>
<dbReference type="InterPro" id="IPR050307">
    <property type="entry name" value="Sterol_Desaturase_Related"/>
</dbReference>
<sequence length="340" mass="39942">MSVNGTLFEQSFNLKGGYDYMHTVSAPEIKLTPREDLTSYCSDGILALAAPVIAYWAQSAFFHIIDVFHLAEKYRIHPSEEIEKRNRATRLQVLREVIFQHIVQTVVGLIFLKFADESVTGFEQNEMWHWRQQAPGFIPDAAVYYAYMYGVSLIKLSLGFLFIDTWQYFWHRVMHLSPFMYKYFHSIHHELYVPYAYGALFNNPVEGFILDTLGTGIAMFLTGLTHREEAVLFTFATMKTIDDHCGYALPFDPFQIVFPNNAVYHDIHHQQFGLKTNFAQPFFTFWDNLFGTNFKGFEEYQKKQRRVTIDKYKEFLAKREAEKLEKIKNFSKKNENKKEK</sequence>
<dbReference type="EMBL" id="LLZZ01000149">
    <property type="protein sequence ID" value="KTA98984.1"/>
    <property type="molecule type" value="Genomic_DNA"/>
</dbReference>
<dbReference type="GO" id="GO:0042284">
    <property type="term" value="F:sphingolipid delta-4 desaturase activity"/>
    <property type="evidence" value="ECO:0007669"/>
    <property type="project" value="EnsemblFungi"/>
</dbReference>
<name>A0A0W0CH89_CANGB</name>
<dbReference type="OMA" id="FETKPCK"/>
<dbReference type="OrthoDB" id="408954at2759"/>
<evidence type="ECO:0000313" key="5">
    <source>
        <dbReference type="EMBL" id="KTA98984.1"/>
    </source>
</evidence>
<dbReference type="InterPro" id="IPR006694">
    <property type="entry name" value="Fatty_acid_hydroxylase"/>
</dbReference>
<organism evidence="5 6">
    <name type="scientific">Candida glabrata</name>
    <name type="common">Yeast</name>
    <name type="synonym">Torulopsis glabrata</name>
    <dbReference type="NCBI Taxonomy" id="5478"/>
    <lineage>
        <taxon>Eukaryota</taxon>
        <taxon>Fungi</taxon>
        <taxon>Dikarya</taxon>
        <taxon>Ascomycota</taxon>
        <taxon>Saccharomycotina</taxon>
        <taxon>Saccharomycetes</taxon>
        <taxon>Saccharomycetales</taxon>
        <taxon>Saccharomycetaceae</taxon>
        <taxon>Nakaseomyces</taxon>
    </lineage>
</organism>
<keyword evidence="4" id="KW-0472">Membrane</keyword>
<gene>
    <name evidence="5" type="ORF">AO440_001958</name>
</gene>
<dbReference type="Pfam" id="PF04116">
    <property type="entry name" value="FA_hydroxylase"/>
    <property type="match status" value="1"/>
</dbReference>
<evidence type="ECO:0000313" key="6">
    <source>
        <dbReference type="Proteomes" id="UP000054886"/>
    </source>
</evidence>
<evidence type="ECO:0000256" key="4">
    <source>
        <dbReference type="ARBA" id="ARBA00023136"/>
    </source>
</evidence>
<dbReference type="VEuPathDB" id="FungiDB:GWK60_H01155"/>
<evidence type="ECO:0000256" key="2">
    <source>
        <dbReference type="ARBA" id="ARBA00022692"/>
    </source>
</evidence>
<dbReference type="VEuPathDB" id="FungiDB:CAGL0H01375g"/>
<dbReference type="VEuPathDB" id="FungiDB:GW608_H01155"/>
<protein>
    <submittedName>
        <fullName evidence="5">Sphingolipid C4-hydroxylase SUR2</fullName>
    </submittedName>
</protein>
<dbReference type="GO" id="GO:0005789">
    <property type="term" value="C:endoplasmic reticulum membrane"/>
    <property type="evidence" value="ECO:0007669"/>
    <property type="project" value="EnsemblFungi"/>
</dbReference>
<accession>A0A0W0CH89</accession>
<dbReference type="Proteomes" id="UP000054886">
    <property type="component" value="Unassembled WGS sequence"/>
</dbReference>
<comment type="caution">
    <text evidence="5">The sequence shown here is derived from an EMBL/GenBank/DDBJ whole genome shotgun (WGS) entry which is preliminary data.</text>
</comment>
<dbReference type="AlphaFoldDB" id="A0A0W0CH89"/>
<dbReference type="PhylomeDB" id="A0A0W0CH89"/>
<proteinExistence type="predicted"/>
<keyword evidence="2" id="KW-0812">Transmembrane</keyword>
<comment type="subcellular location">
    <subcellularLocation>
        <location evidence="1">Membrane</location>
    </subcellularLocation>
</comment>
<dbReference type="PANTHER" id="PTHR11863">
    <property type="entry name" value="STEROL DESATURASE"/>
    <property type="match status" value="1"/>
</dbReference>
<dbReference type="GO" id="GO:0051999">
    <property type="term" value="P:mannosyl-inositol phosphorylceramide biosynthetic process"/>
    <property type="evidence" value="ECO:0007669"/>
    <property type="project" value="EnsemblFungi"/>
</dbReference>
<keyword evidence="3" id="KW-1133">Transmembrane helix</keyword>
<evidence type="ECO:0000256" key="3">
    <source>
        <dbReference type="ARBA" id="ARBA00022989"/>
    </source>
</evidence>
<dbReference type="VEuPathDB" id="FungiDB:B1J91_H01375g"/>
<reference evidence="5 6" key="1">
    <citation type="submission" date="2015-10" db="EMBL/GenBank/DDBJ databases">
        <title>Draft genomes sequences of Candida glabrata isolates 1A, 1B, 2A, 2B, 3A and 3B.</title>
        <authorList>
            <person name="Haavelsrud O.E."/>
            <person name="Gaustad P."/>
        </authorList>
    </citation>
    <scope>NUCLEOTIDE SEQUENCE [LARGE SCALE GENOMIC DNA]</scope>
    <source>
        <strain evidence="5">910700640</strain>
    </source>
</reference>
<dbReference type="VEuPathDB" id="FungiDB:GVI51_H01155"/>
<evidence type="ECO:0000256" key="1">
    <source>
        <dbReference type="ARBA" id="ARBA00004370"/>
    </source>
</evidence>